<proteinExistence type="predicted"/>
<accession>A0ABX0QDR9</accession>
<comment type="caution">
    <text evidence="1">The sequence shown here is derived from an EMBL/GenBank/DDBJ whole genome shotgun (WGS) entry which is preliminary data.</text>
</comment>
<evidence type="ECO:0000313" key="2">
    <source>
        <dbReference type="Proteomes" id="UP000606008"/>
    </source>
</evidence>
<dbReference type="InterPro" id="IPR016084">
    <property type="entry name" value="Haem_Oase-like_multi-hlx"/>
</dbReference>
<keyword evidence="2" id="KW-1185">Reference proteome</keyword>
<gene>
    <name evidence="1" type="ORF">F7231_02255</name>
</gene>
<dbReference type="Proteomes" id="UP000606008">
    <property type="component" value="Unassembled WGS sequence"/>
</dbReference>
<dbReference type="Pfam" id="PF11251">
    <property type="entry name" value="DUF3050"/>
    <property type="match status" value="1"/>
</dbReference>
<dbReference type="SUPFAM" id="SSF48613">
    <property type="entry name" value="Heme oxygenase-like"/>
    <property type="match status" value="1"/>
</dbReference>
<dbReference type="Gene3D" id="1.20.910.10">
    <property type="entry name" value="Heme oxygenase-like"/>
    <property type="match status" value="1"/>
</dbReference>
<reference evidence="2" key="2">
    <citation type="submission" date="2023-07" db="EMBL/GenBank/DDBJ databases">
        <authorList>
            <person name="Jung D.-H."/>
        </authorList>
    </citation>
    <scope>NUCLEOTIDE SEQUENCE [LARGE SCALE GENOMIC DNA]</scope>
    <source>
        <strain evidence="2">JA-25</strain>
    </source>
</reference>
<organism evidence="1 2">
    <name type="scientific">Fibrivirga algicola</name>
    <dbReference type="NCBI Taxonomy" id="2950420"/>
    <lineage>
        <taxon>Bacteria</taxon>
        <taxon>Pseudomonadati</taxon>
        <taxon>Bacteroidota</taxon>
        <taxon>Cytophagia</taxon>
        <taxon>Cytophagales</taxon>
        <taxon>Spirosomataceae</taxon>
        <taxon>Fibrivirga</taxon>
    </lineage>
</organism>
<reference evidence="2" key="1">
    <citation type="submission" date="2019-09" db="EMBL/GenBank/DDBJ databases">
        <authorList>
            <person name="Jung D.-H."/>
        </authorList>
    </citation>
    <scope>NUCLEOTIDE SEQUENCE [LARGE SCALE GENOMIC DNA]</scope>
    <source>
        <strain evidence="2">JA-25</strain>
    </source>
</reference>
<dbReference type="EMBL" id="WAEL01000001">
    <property type="protein sequence ID" value="NID08983.1"/>
    <property type="molecule type" value="Genomic_DNA"/>
</dbReference>
<dbReference type="RefSeq" id="WP_166690756.1">
    <property type="nucleotide sequence ID" value="NZ_WAEL01000001.1"/>
</dbReference>
<sequence length="263" mass="29803">MDSLLQQLTTTLEPTRQRLLNHPVYATVRDLDGLRDLTTYHAFAVWDFMSLLKALQRNLTSVSVPWVPVGAGSTRYLINEIVTGEESDEAPEWLGVSDSHISHYELYRIAMERLGADTGPIDQFVNAVVAGTSIHQALQDTDVPEGVMEFVRFTFDVILTGKPHIMASVFTFGREDLIPDMFLNLVRELDADAPDELRTFRYYLERHIEIDGDHHSHLAMKMVSELCGDDAGRWQEATDWAIRGMDARISLWDAVCERVAVTH</sequence>
<protein>
    <submittedName>
        <fullName evidence="1">DUF3050 domain-containing protein</fullName>
    </submittedName>
</protein>
<dbReference type="InterPro" id="IPR024423">
    <property type="entry name" value="DUF3050"/>
</dbReference>
<name>A0ABX0QDR9_9BACT</name>
<evidence type="ECO:0000313" key="1">
    <source>
        <dbReference type="EMBL" id="NID08983.1"/>
    </source>
</evidence>